<keyword evidence="1" id="KW-1133">Transmembrane helix</keyword>
<dbReference type="AlphaFoldDB" id="A0A376YJG6"/>
<name>A0A376YJG6_ECOLX</name>
<evidence type="ECO:0000256" key="1">
    <source>
        <dbReference type="SAM" id="Phobius"/>
    </source>
</evidence>
<organism evidence="2 3">
    <name type="scientific">Escherichia coli</name>
    <dbReference type="NCBI Taxonomy" id="562"/>
    <lineage>
        <taxon>Bacteria</taxon>
        <taxon>Pseudomonadati</taxon>
        <taxon>Pseudomonadota</taxon>
        <taxon>Gammaproteobacteria</taxon>
        <taxon>Enterobacterales</taxon>
        <taxon>Enterobacteriaceae</taxon>
        <taxon>Escherichia</taxon>
    </lineage>
</organism>
<keyword evidence="1" id="KW-0812">Transmembrane</keyword>
<gene>
    <name evidence="2" type="primary">yjeO</name>
    <name evidence="2" type="ORF">NCTC9117_05618</name>
</gene>
<sequence>MFVLCCIWFIVAFLWITITSALDKEWMIDGRGINNVCDVLMYLEEDDTRDVGVIMTLPLFFPFLWFALWRKKRGWFMYATALAIFGYWLWQFFSALSVLFVSRIGSSGTQTYKLPA</sequence>
<feature type="transmembrane region" description="Helical" evidence="1">
    <location>
        <begin position="75"/>
        <end position="93"/>
    </location>
</feature>
<accession>A0A376YJG6</accession>
<reference evidence="2 3" key="1">
    <citation type="submission" date="2018-06" db="EMBL/GenBank/DDBJ databases">
        <authorList>
            <consortium name="Pathogen Informatics"/>
            <person name="Doyle S."/>
        </authorList>
    </citation>
    <scope>NUCLEOTIDE SEQUENCE [LARGE SCALE GENOMIC DNA]</scope>
    <source>
        <strain evidence="2 3">NCTC9117</strain>
    </source>
</reference>
<keyword evidence="1" id="KW-0472">Membrane</keyword>
<evidence type="ECO:0000313" key="3">
    <source>
        <dbReference type="Proteomes" id="UP000254785"/>
    </source>
</evidence>
<proteinExistence type="predicted"/>
<dbReference type="InterPro" id="IPR022553">
    <property type="entry name" value="DUF2645"/>
</dbReference>
<evidence type="ECO:0000313" key="2">
    <source>
        <dbReference type="EMBL" id="STJ82987.1"/>
    </source>
</evidence>
<protein>
    <submittedName>
        <fullName evidence="2">Inner membrane protein</fullName>
    </submittedName>
</protein>
<feature type="transmembrane region" description="Helical" evidence="1">
    <location>
        <begin position="51"/>
        <end position="68"/>
    </location>
</feature>
<dbReference type="Proteomes" id="UP000254785">
    <property type="component" value="Unassembled WGS sequence"/>
</dbReference>
<dbReference type="EMBL" id="UGDC01000003">
    <property type="protein sequence ID" value="STJ82987.1"/>
    <property type="molecule type" value="Genomic_DNA"/>
</dbReference>
<dbReference type="Pfam" id="PF10840">
    <property type="entry name" value="DUF2645"/>
    <property type="match status" value="1"/>
</dbReference>